<keyword evidence="2 4" id="KW-0732">Signal</keyword>
<dbReference type="PANTHER" id="PTHR43903">
    <property type="entry name" value="NEUROLIGIN"/>
    <property type="match status" value="1"/>
</dbReference>
<evidence type="ECO:0000259" key="6">
    <source>
        <dbReference type="Pfam" id="PF00135"/>
    </source>
</evidence>
<proteinExistence type="inferred from homology"/>
<evidence type="ECO:0000256" key="5">
    <source>
        <dbReference type="SAM" id="MobiDB-lite"/>
    </source>
</evidence>
<dbReference type="SUPFAM" id="SSF53474">
    <property type="entry name" value="alpha/beta-Hydrolases"/>
    <property type="match status" value="1"/>
</dbReference>
<dbReference type="InterPro" id="IPR019819">
    <property type="entry name" value="Carboxylesterase_B_CS"/>
</dbReference>
<dbReference type="OrthoDB" id="19653at2759"/>
<keyword evidence="7" id="KW-1185">Reference proteome</keyword>
<dbReference type="RefSeq" id="XP_013404911.1">
    <property type="nucleotide sequence ID" value="XM_013549457.2"/>
</dbReference>
<evidence type="ECO:0000313" key="7">
    <source>
        <dbReference type="Proteomes" id="UP000085678"/>
    </source>
</evidence>
<evidence type="ECO:0000256" key="4">
    <source>
        <dbReference type="RuleBase" id="RU361235"/>
    </source>
</evidence>
<name>A0A1S3J3S0_LINAN</name>
<dbReference type="PROSITE" id="PS00941">
    <property type="entry name" value="CARBOXYLESTERASE_B_2"/>
    <property type="match status" value="1"/>
</dbReference>
<feature type="compositionally biased region" description="Basic residues" evidence="5">
    <location>
        <begin position="567"/>
        <end position="587"/>
    </location>
</feature>
<dbReference type="InterPro" id="IPR051093">
    <property type="entry name" value="Neuroligin/BSAL"/>
</dbReference>
<feature type="domain" description="Carboxylesterase type B" evidence="6">
    <location>
        <begin position="26"/>
        <end position="542"/>
    </location>
</feature>
<organism evidence="7 8">
    <name type="scientific">Lingula anatina</name>
    <name type="common">Brachiopod</name>
    <name type="synonym">Lingula unguis</name>
    <dbReference type="NCBI Taxonomy" id="7574"/>
    <lineage>
        <taxon>Eukaryota</taxon>
        <taxon>Metazoa</taxon>
        <taxon>Spiralia</taxon>
        <taxon>Lophotrochozoa</taxon>
        <taxon>Brachiopoda</taxon>
        <taxon>Linguliformea</taxon>
        <taxon>Lingulata</taxon>
        <taxon>Lingulida</taxon>
        <taxon>Linguloidea</taxon>
        <taxon>Lingulidae</taxon>
        <taxon>Lingula</taxon>
    </lineage>
</organism>
<accession>A0A1S3J3S0</accession>
<sequence length="587" mass="64471">MAEVDIIFAVCFCLLLIIPGTLCAETPVVTTTLGKIVGERVNVDTGNGSGIVDRFRGIPYVKPPVGRLRFANPEPHPGWGDTVREAKQFGPHCPQLDSRLLPYVHLGKTITDIRRDEDCLFLNLYVPRGVDVLRARNESLAIIMYIHGGRFSAGSGASYNGDILALEGDVIVVSANYRLGFLGFFSTGTDEARGNYGLYDQHSAIKWVRENAEAFGGDPDRITLSGGSAGGASVDFQMISPLNRGLIQGGISASGTVLAPWSLARSLNYSLEQAKSAGCGMSKPQKMLRCLRSMDATLLAQQGIDWRPVIDGHFIPKDPRDLLRQNVTSGLRYMVGATSHDGSIYTLPFAGIPPTVARQLHLAKNYALGEYRFTTESAAIAFARSTITEYGLIQDPMDPLDLLTRATQQNTDFLFGMPAEESARLNEVGGATTYKYTLSVRYGYPLSYFPKAPSIRAEHFDTAIPFFGVFEEHPDVYSLTAEEMELNRAIRRYVANFAKNGDPNVGDPVTVQWPEYTASSRQFMNLDTPTTVETFDRERQYLFATEVLPAIVRVGKEADEARALSSKGKKCKKKGSKMGKSPRSKKD</sequence>
<gene>
    <name evidence="8" type="primary">LOC106169832</name>
</gene>
<feature type="region of interest" description="Disordered" evidence="5">
    <location>
        <begin position="562"/>
        <end position="587"/>
    </location>
</feature>
<dbReference type="KEGG" id="lak:106169832"/>
<dbReference type="ESTHER" id="linun-a0a1s3j3s0">
    <property type="family name" value="Carb_B_Brachiopoda"/>
</dbReference>
<dbReference type="InterPro" id="IPR029058">
    <property type="entry name" value="AB_hydrolase_fold"/>
</dbReference>
<evidence type="ECO:0000256" key="1">
    <source>
        <dbReference type="ARBA" id="ARBA00005964"/>
    </source>
</evidence>
<dbReference type="Proteomes" id="UP000085678">
    <property type="component" value="Unplaced"/>
</dbReference>
<dbReference type="Pfam" id="PF00135">
    <property type="entry name" value="COesterase"/>
    <property type="match status" value="1"/>
</dbReference>
<evidence type="ECO:0000313" key="8">
    <source>
        <dbReference type="RefSeq" id="XP_013404911.1"/>
    </source>
</evidence>
<dbReference type="PROSITE" id="PS00122">
    <property type="entry name" value="CARBOXYLESTERASE_B_1"/>
    <property type="match status" value="1"/>
</dbReference>
<protein>
    <recommendedName>
        <fullName evidence="4">Carboxylic ester hydrolase</fullName>
        <ecNumber evidence="4">3.1.1.-</ecNumber>
    </recommendedName>
</protein>
<dbReference type="GeneID" id="106169832"/>
<dbReference type="AlphaFoldDB" id="A0A1S3J3S0"/>
<comment type="similarity">
    <text evidence="1 4">Belongs to the type-B carboxylesterase/lipase family.</text>
</comment>
<dbReference type="InterPro" id="IPR002018">
    <property type="entry name" value="CarbesteraseB"/>
</dbReference>
<dbReference type="Gene3D" id="3.40.50.1820">
    <property type="entry name" value="alpha/beta hydrolase"/>
    <property type="match status" value="1"/>
</dbReference>
<dbReference type="EC" id="3.1.1.-" evidence="4"/>
<evidence type="ECO:0000256" key="2">
    <source>
        <dbReference type="ARBA" id="ARBA00022729"/>
    </source>
</evidence>
<dbReference type="InterPro" id="IPR019826">
    <property type="entry name" value="Carboxylesterase_B_AS"/>
</dbReference>
<feature type="chain" id="PRO_5009999866" description="Carboxylic ester hydrolase" evidence="4">
    <location>
        <begin position="24"/>
        <end position="587"/>
    </location>
</feature>
<dbReference type="InParanoid" id="A0A1S3J3S0"/>
<dbReference type="STRING" id="7574.A0A1S3J3S0"/>
<reference evidence="8" key="1">
    <citation type="submission" date="2025-08" db="UniProtKB">
        <authorList>
            <consortium name="RefSeq"/>
        </authorList>
    </citation>
    <scope>IDENTIFICATION</scope>
    <source>
        <tissue evidence="8">Gonads</tissue>
    </source>
</reference>
<feature type="signal peptide" evidence="4">
    <location>
        <begin position="1"/>
        <end position="23"/>
    </location>
</feature>
<dbReference type="GO" id="GO:0016787">
    <property type="term" value="F:hydrolase activity"/>
    <property type="evidence" value="ECO:0007669"/>
    <property type="project" value="UniProtKB-KW"/>
</dbReference>
<evidence type="ECO:0000256" key="3">
    <source>
        <dbReference type="ARBA" id="ARBA00022801"/>
    </source>
</evidence>
<keyword evidence="3 4" id="KW-0378">Hydrolase</keyword>